<name>A0A9N8JL31_9PEZI</name>
<accession>A0A9N8JL31</accession>
<organism evidence="1 2">
    <name type="scientific">Aureobasidium vineae</name>
    <dbReference type="NCBI Taxonomy" id="2773715"/>
    <lineage>
        <taxon>Eukaryota</taxon>
        <taxon>Fungi</taxon>
        <taxon>Dikarya</taxon>
        <taxon>Ascomycota</taxon>
        <taxon>Pezizomycotina</taxon>
        <taxon>Dothideomycetes</taxon>
        <taxon>Dothideomycetidae</taxon>
        <taxon>Dothideales</taxon>
        <taxon>Saccotheciaceae</taxon>
        <taxon>Aureobasidium</taxon>
    </lineage>
</organism>
<keyword evidence="2" id="KW-1185">Reference proteome</keyword>
<dbReference type="AlphaFoldDB" id="A0A9N8JL31"/>
<evidence type="ECO:0000313" key="2">
    <source>
        <dbReference type="Proteomes" id="UP000716446"/>
    </source>
</evidence>
<sequence>MSCSDVLGLTTSTNGVRVCPACDAQLANPDDAVATQLNPTEDYKTSVLSGLSPTIIMECCSRGISFYQYQVTQEM</sequence>
<protein>
    <submittedName>
        <fullName evidence="1">Uncharacterized protein</fullName>
    </submittedName>
</protein>
<dbReference type="PANTHER" id="PTHR14305:SF0">
    <property type="entry name" value="E3 UBIQUITIN-PROTEIN LIGASE CCNB1IP1"/>
    <property type="match status" value="1"/>
</dbReference>
<dbReference type="GO" id="GO:0007131">
    <property type="term" value="P:reciprocal meiotic recombination"/>
    <property type="evidence" value="ECO:0007669"/>
    <property type="project" value="InterPro"/>
</dbReference>
<dbReference type="InterPro" id="IPR042448">
    <property type="entry name" value="CCNB1IP1"/>
</dbReference>
<evidence type="ECO:0000313" key="1">
    <source>
        <dbReference type="EMBL" id="CAD0088877.1"/>
    </source>
</evidence>
<dbReference type="EMBL" id="CAIJEN010000007">
    <property type="protein sequence ID" value="CAD0088877.1"/>
    <property type="molecule type" value="Genomic_DNA"/>
</dbReference>
<gene>
    <name evidence="1" type="ORF">AWRI4619_LOCUS5490</name>
</gene>
<dbReference type="Proteomes" id="UP000716446">
    <property type="component" value="Unassembled WGS sequence"/>
</dbReference>
<comment type="caution">
    <text evidence="1">The sequence shown here is derived from an EMBL/GenBank/DDBJ whole genome shotgun (WGS) entry which is preliminary data.</text>
</comment>
<reference evidence="1" key="1">
    <citation type="submission" date="2020-06" db="EMBL/GenBank/DDBJ databases">
        <authorList>
            <person name="Onetto C."/>
        </authorList>
    </citation>
    <scope>NUCLEOTIDE SEQUENCE</scope>
</reference>
<dbReference type="GO" id="GO:0000795">
    <property type="term" value="C:synaptonemal complex"/>
    <property type="evidence" value="ECO:0007669"/>
    <property type="project" value="InterPro"/>
</dbReference>
<dbReference type="PANTHER" id="PTHR14305">
    <property type="entry name" value="E3 UBIQUITIN-PROTEIN LIGASE CCNB1IP1"/>
    <property type="match status" value="1"/>
</dbReference>
<dbReference type="GO" id="GO:0061630">
    <property type="term" value="F:ubiquitin protein ligase activity"/>
    <property type="evidence" value="ECO:0007669"/>
    <property type="project" value="InterPro"/>
</dbReference>
<proteinExistence type="predicted"/>